<dbReference type="GO" id="GO:0006020">
    <property type="term" value="P:inositol metabolic process"/>
    <property type="evidence" value="ECO:0007669"/>
    <property type="project" value="TreeGrafter"/>
</dbReference>
<dbReference type="Gene3D" id="3.40.190.80">
    <property type="match status" value="1"/>
</dbReference>
<feature type="binding site" evidence="5">
    <location>
        <position position="213"/>
    </location>
    <ligand>
        <name>Mg(2+)</name>
        <dbReference type="ChEBI" id="CHEBI:18420"/>
        <label>1</label>
        <note>catalytic</note>
    </ligand>
</feature>
<dbReference type="PROSITE" id="PS00629">
    <property type="entry name" value="IMP_1"/>
    <property type="match status" value="1"/>
</dbReference>
<dbReference type="AlphaFoldDB" id="A0A2W7K026"/>
<dbReference type="PANTHER" id="PTHR20854:SF4">
    <property type="entry name" value="INOSITOL-1-MONOPHOSPHATASE-RELATED"/>
    <property type="match status" value="1"/>
</dbReference>
<dbReference type="EMBL" id="QKYU01000022">
    <property type="protein sequence ID" value="PZW41030.1"/>
    <property type="molecule type" value="Genomic_DNA"/>
</dbReference>
<dbReference type="CDD" id="cd01637">
    <property type="entry name" value="IMPase_like"/>
    <property type="match status" value="1"/>
</dbReference>
<proteinExistence type="inferred from homology"/>
<feature type="binding site" evidence="5">
    <location>
        <position position="89"/>
    </location>
    <ligand>
        <name>Mg(2+)</name>
        <dbReference type="ChEBI" id="CHEBI:18420"/>
        <label>1</label>
        <note>catalytic</note>
    </ligand>
</feature>
<dbReference type="Gene3D" id="3.30.540.10">
    <property type="entry name" value="Fructose-1,6-Bisphosphatase, subunit A, domain 1"/>
    <property type="match status" value="1"/>
</dbReference>
<comment type="similarity">
    <text evidence="1">Belongs to the inositol monophosphatase superfamily.</text>
</comment>
<dbReference type="PANTHER" id="PTHR20854">
    <property type="entry name" value="INOSITOL MONOPHOSPHATASE"/>
    <property type="match status" value="1"/>
</dbReference>
<keyword evidence="4 5" id="KW-0460">Magnesium</keyword>
<organism evidence="6 7">
    <name type="scientific">Humitalea rosea</name>
    <dbReference type="NCBI Taxonomy" id="990373"/>
    <lineage>
        <taxon>Bacteria</taxon>
        <taxon>Pseudomonadati</taxon>
        <taxon>Pseudomonadota</taxon>
        <taxon>Alphaproteobacteria</taxon>
        <taxon>Acetobacterales</taxon>
        <taxon>Roseomonadaceae</taxon>
        <taxon>Humitalea</taxon>
    </lineage>
</organism>
<evidence type="ECO:0000256" key="4">
    <source>
        <dbReference type="ARBA" id="ARBA00022842"/>
    </source>
</evidence>
<dbReference type="PRINTS" id="PR00377">
    <property type="entry name" value="IMPHPHTASES"/>
</dbReference>
<protein>
    <submittedName>
        <fullName evidence="6">Myo-inositol-1(Or 4)-monophosphatase</fullName>
    </submittedName>
</protein>
<keyword evidence="3" id="KW-0378">Hydrolase</keyword>
<dbReference type="Proteomes" id="UP000249688">
    <property type="component" value="Unassembled WGS sequence"/>
</dbReference>
<keyword evidence="7" id="KW-1185">Reference proteome</keyword>
<evidence type="ECO:0000313" key="6">
    <source>
        <dbReference type="EMBL" id="PZW41030.1"/>
    </source>
</evidence>
<feature type="binding site" evidence="5">
    <location>
        <position position="71"/>
    </location>
    <ligand>
        <name>Mg(2+)</name>
        <dbReference type="ChEBI" id="CHEBI:18420"/>
        <label>1</label>
        <note>catalytic</note>
    </ligand>
</feature>
<evidence type="ECO:0000256" key="3">
    <source>
        <dbReference type="ARBA" id="ARBA00022801"/>
    </source>
</evidence>
<dbReference type="InterPro" id="IPR000760">
    <property type="entry name" value="Inositol_monophosphatase-like"/>
</dbReference>
<evidence type="ECO:0000256" key="2">
    <source>
        <dbReference type="ARBA" id="ARBA00022723"/>
    </source>
</evidence>
<gene>
    <name evidence="6" type="ORF">C8P66_12217</name>
</gene>
<accession>A0A2W7K026</accession>
<dbReference type="GO" id="GO:0008934">
    <property type="term" value="F:inositol monophosphate 1-phosphatase activity"/>
    <property type="evidence" value="ECO:0007669"/>
    <property type="project" value="TreeGrafter"/>
</dbReference>
<keyword evidence="2 5" id="KW-0479">Metal-binding</keyword>
<dbReference type="GO" id="GO:0046872">
    <property type="term" value="F:metal ion binding"/>
    <property type="evidence" value="ECO:0007669"/>
    <property type="project" value="UniProtKB-KW"/>
</dbReference>
<dbReference type="RefSeq" id="WP_158537288.1">
    <property type="nucleotide sequence ID" value="NZ_QKYU01000022.1"/>
</dbReference>
<feature type="binding site" evidence="5">
    <location>
        <position position="90"/>
    </location>
    <ligand>
        <name>Mg(2+)</name>
        <dbReference type="ChEBI" id="CHEBI:18420"/>
        <label>2</label>
    </ligand>
</feature>
<name>A0A2W7K026_9PROT</name>
<sequence>MDKTELGARRDAAAAIAVEAAALAAWMREEGGGVGRLKGPQDFVTEADGATEAFIRDQLAKAYPGEAVMGEEMGGSTEASGLLWVVDPIDGTSNFARGSDRWCVSIGLVRDGRAVAGAIARHAPAEVFAAAEGCGATLNGQPIHAAPTTDMTRAIIELGWSRRVPTTAFIALAGRVMAGGAAMRCGGSGSLGLVETAVGRLDAYLELHINSWDAAAALAIAREAGCWTNAFDSGDWLAHGNPVGFGAPGLAGALERLLDEAQNR</sequence>
<evidence type="ECO:0000256" key="5">
    <source>
        <dbReference type="PIRSR" id="PIRSR600760-2"/>
    </source>
</evidence>
<feature type="binding site" evidence="5">
    <location>
        <position position="87"/>
    </location>
    <ligand>
        <name>Mg(2+)</name>
        <dbReference type="ChEBI" id="CHEBI:18420"/>
        <label>1</label>
        <note>catalytic</note>
    </ligand>
</feature>
<evidence type="ECO:0000256" key="1">
    <source>
        <dbReference type="ARBA" id="ARBA00009759"/>
    </source>
</evidence>
<reference evidence="6 7" key="1">
    <citation type="submission" date="2018-06" db="EMBL/GenBank/DDBJ databases">
        <title>Genomic Encyclopedia of Archaeal and Bacterial Type Strains, Phase II (KMG-II): from individual species to whole genera.</title>
        <authorList>
            <person name="Goeker M."/>
        </authorList>
    </citation>
    <scope>NUCLEOTIDE SEQUENCE [LARGE SCALE GENOMIC DNA]</scope>
    <source>
        <strain evidence="6 7">DSM 24525</strain>
    </source>
</reference>
<dbReference type="InterPro" id="IPR020583">
    <property type="entry name" value="Inositol_monoP_metal-BS"/>
</dbReference>
<evidence type="ECO:0000313" key="7">
    <source>
        <dbReference type="Proteomes" id="UP000249688"/>
    </source>
</evidence>
<dbReference type="GO" id="GO:0007165">
    <property type="term" value="P:signal transduction"/>
    <property type="evidence" value="ECO:0007669"/>
    <property type="project" value="TreeGrafter"/>
</dbReference>
<comment type="caution">
    <text evidence="6">The sequence shown here is derived from an EMBL/GenBank/DDBJ whole genome shotgun (WGS) entry which is preliminary data.</text>
</comment>
<dbReference type="OrthoDB" id="9785695at2"/>
<comment type="cofactor">
    <cofactor evidence="5">
        <name>Mg(2+)</name>
        <dbReference type="ChEBI" id="CHEBI:18420"/>
    </cofactor>
</comment>
<dbReference type="Pfam" id="PF00459">
    <property type="entry name" value="Inositol_P"/>
    <property type="match status" value="1"/>
</dbReference>
<dbReference type="SUPFAM" id="SSF56655">
    <property type="entry name" value="Carbohydrate phosphatase"/>
    <property type="match status" value="1"/>
</dbReference>